<sequence>MQHSMAGVSPNFSPQRDGCDTNDHQFASSGKVLMLVLVISFTSFFLFLVILVYSKRPNLHLSQPNSTAEVEIHPTIQFPRPLVSGCKGSCQNPPQEPQISEERTQQSVAPS</sequence>
<proteinExistence type="predicted"/>
<accession>A0AAN7KVR4</accession>
<evidence type="ECO:0000313" key="4">
    <source>
        <dbReference type="Proteomes" id="UP001345219"/>
    </source>
</evidence>
<feature type="region of interest" description="Disordered" evidence="1">
    <location>
        <begin position="1"/>
        <end position="23"/>
    </location>
</feature>
<feature type="region of interest" description="Disordered" evidence="1">
    <location>
        <begin position="87"/>
        <end position="111"/>
    </location>
</feature>
<reference evidence="3 4" key="1">
    <citation type="journal article" date="2023" name="Hortic Res">
        <title>Pangenome of water caltrop reveals structural variations and asymmetric subgenome divergence after allopolyploidization.</title>
        <authorList>
            <person name="Zhang X."/>
            <person name="Chen Y."/>
            <person name="Wang L."/>
            <person name="Yuan Y."/>
            <person name="Fang M."/>
            <person name="Shi L."/>
            <person name="Lu R."/>
            <person name="Comes H.P."/>
            <person name="Ma Y."/>
            <person name="Chen Y."/>
            <person name="Huang G."/>
            <person name="Zhou Y."/>
            <person name="Zheng Z."/>
            <person name="Qiu Y."/>
        </authorList>
    </citation>
    <scope>NUCLEOTIDE SEQUENCE [LARGE SCALE GENOMIC DNA]</scope>
    <source>
        <tissue evidence="3">Roots</tissue>
    </source>
</reference>
<comment type="caution">
    <text evidence="3">The sequence shown here is derived from an EMBL/GenBank/DDBJ whole genome shotgun (WGS) entry which is preliminary data.</text>
</comment>
<keyword evidence="2" id="KW-0812">Transmembrane</keyword>
<evidence type="ECO:0008006" key="5">
    <source>
        <dbReference type="Google" id="ProtNLM"/>
    </source>
</evidence>
<name>A0AAN7KVR4_9MYRT</name>
<organism evidence="3 4">
    <name type="scientific">Trapa incisa</name>
    <dbReference type="NCBI Taxonomy" id="236973"/>
    <lineage>
        <taxon>Eukaryota</taxon>
        <taxon>Viridiplantae</taxon>
        <taxon>Streptophyta</taxon>
        <taxon>Embryophyta</taxon>
        <taxon>Tracheophyta</taxon>
        <taxon>Spermatophyta</taxon>
        <taxon>Magnoliopsida</taxon>
        <taxon>eudicotyledons</taxon>
        <taxon>Gunneridae</taxon>
        <taxon>Pentapetalae</taxon>
        <taxon>rosids</taxon>
        <taxon>malvids</taxon>
        <taxon>Myrtales</taxon>
        <taxon>Lythraceae</taxon>
        <taxon>Trapa</taxon>
    </lineage>
</organism>
<gene>
    <name evidence="3" type="ORF">SAY87_031825</name>
</gene>
<keyword evidence="2" id="KW-1133">Transmembrane helix</keyword>
<dbReference type="Proteomes" id="UP001345219">
    <property type="component" value="Chromosome 24"/>
</dbReference>
<keyword evidence="2" id="KW-0472">Membrane</keyword>
<protein>
    <recommendedName>
        <fullName evidence="5">Transmembrane protein</fullName>
    </recommendedName>
</protein>
<evidence type="ECO:0000313" key="3">
    <source>
        <dbReference type="EMBL" id="KAK4771293.1"/>
    </source>
</evidence>
<feature type="transmembrane region" description="Helical" evidence="2">
    <location>
        <begin position="32"/>
        <end position="53"/>
    </location>
</feature>
<evidence type="ECO:0000256" key="2">
    <source>
        <dbReference type="SAM" id="Phobius"/>
    </source>
</evidence>
<evidence type="ECO:0000256" key="1">
    <source>
        <dbReference type="SAM" id="MobiDB-lite"/>
    </source>
</evidence>
<keyword evidence="4" id="KW-1185">Reference proteome</keyword>
<dbReference type="EMBL" id="JAXIOK010000005">
    <property type="protein sequence ID" value="KAK4771293.1"/>
    <property type="molecule type" value="Genomic_DNA"/>
</dbReference>
<dbReference type="AlphaFoldDB" id="A0AAN7KVR4"/>